<accession>A0ABY0CX18</accession>
<keyword evidence="2" id="KW-0732">Signal</keyword>
<dbReference type="InterPro" id="IPR011990">
    <property type="entry name" value="TPR-like_helical_dom_sf"/>
</dbReference>
<sequence>MSIPGMARRARARLGALLVVSMLAMMACSEPEATETELFEAAEVHYRGGNYGEALSGYEAFLKRYPASPLAPTVEIRLRNIHREVSSVLERQGSPSPVYHGSRGDQSAAAVPLNVPELSEPTSPDHGTE</sequence>
<evidence type="ECO:0000256" key="1">
    <source>
        <dbReference type="SAM" id="MobiDB-lite"/>
    </source>
</evidence>
<evidence type="ECO:0000256" key="2">
    <source>
        <dbReference type="SAM" id="SignalP"/>
    </source>
</evidence>
<feature type="chain" id="PRO_5045738320" description="Tetratricopeptide repeat protein" evidence="2">
    <location>
        <begin position="28"/>
        <end position="129"/>
    </location>
</feature>
<evidence type="ECO:0000313" key="3">
    <source>
        <dbReference type="EMBL" id="RVU48431.1"/>
    </source>
</evidence>
<feature type="signal peptide" evidence="2">
    <location>
        <begin position="1"/>
        <end position="27"/>
    </location>
</feature>
<dbReference type="Gene3D" id="1.25.40.10">
    <property type="entry name" value="Tetratricopeptide repeat domain"/>
    <property type="match status" value="1"/>
</dbReference>
<gene>
    <name evidence="3" type="ORF">EA187_03075</name>
</gene>
<organism evidence="3 4">
    <name type="scientific">Lujinxingia sediminis</name>
    <dbReference type="NCBI Taxonomy" id="2480984"/>
    <lineage>
        <taxon>Bacteria</taxon>
        <taxon>Deltaproteobacteria</taxon>
        <taxon>Bradymonadales</taxon>
        <taxon>Lujinxingiaceae</taxon>
        <taxon>Lujinxingia</taxon>
    </lineage>
</organism>
<evidence type="ECO:0008006" key="5">
    <source>
        <dbReference type="Google" id="ProtNLM"/>
    </source>
</evidence>
<comment type="caution">
    <text evidence="3">The sequence shown here is derived from an EMBL/GenBank/DDBJ whole genome shotgun (WGS) entry which is preliminary data.</text>
</comment>
<evidence type="ECO:0000313" key="4">
    <source>
        <dbReference type="Proteomes" id="UP000282926"/>
    </source>
</evidence>
<proteinExistence type="predicted"/>
<dbReference type="Proteomes" id="UP000282926">
    <property type="component" value="Unassembled WGS sequence"/>
</dbReference>
<keyword evidence="4" id="KW-1185">Reference proteome</keyword>
<dbReference type="RefSeq" id="WP_127779128.1">
    <property type="nucleotide sequence ID" value="NZ_SADD01000001.1"/>
</dbReference>
<feature type="region of interest" description="Disordered" evidence="1">
    <location>
        <begin position="89"/>
        <end position="129"/>
    </location>
</feature>
<dbReference type="EMBL" id="SADD01000001">
    <property type="protein sequence ID" value="RVU48431.1"/>
    <property type="molecule type" value="Genomic_DNA"/>
</dbReference>
<protein>
    <recommendedName>
        <fullName evidence="5">Tetratricopeptide repeat protein</fullName>
    </recommendedName>
</protein>
<reference evidence="3 4" key="1">
    <citation type="submission" date="2019-01" db="EMBL/GenBank/DDBJ databases">
        <title>Lujinxingia litoralis gen. nov., sp. nov. and Lujinxingia sediminis gen. nov., sp. nov., new members in the order Bradymonadales, isolated from coastal sediment.</title>
        <authorList>
            <person name="Li C.-M."/>
        </authorList>
    </citation>
    <scope>NUCLEOTIDE SEQUENCE [LARGE SCALE GENOMIC DNA]</scope>
    <source>
        <strain evidence="3 4">SEH01</strain>
    </source>
</reference>
<name>A0ABY0CX18_9DELT</name>